<name>A0ABP0INX3_9DINO</name>
<feature type="region of interest" description="Disordered" evidence="1">
    <location>
        <begin position="440"/>
        <end position="499"/>
    </location>
</feature>
<feature type="compositionally biased region" description="Low complexity" evidence="1">
    <location>
        <begin position="954"/>
        <end position="963"/>
    </location>
</feature>
<evidence type="ECO:0000259" key="2">
    <source>
        <dbReference type="PROSITE" id="PS50021"/>
    </source>
</evidence>
<feature type="domain" description="Calponin-homology (CH)" evidence="2">
    <location>
        <begin position="1"/>
        <end position="107"/>
    </location>
</feature>
<dbReference type="Proteomes" id="UP001642484">
    <property type="component" value="Unassembled WGS sequence"/>
</dbReference>
<dbReference type="PROSITE" id="PS50021">
    <property type="entry name" value="CH"/>
    <property type="match status" value="1"/>
</dbReference>
<dbReference type="Pfam" id="PF06294">
    <property type="entry name" value="CH_2"/>
    <property type="match status" value="1"/>
</dbReference>
<evidence type="ECO:0000313" key="4">
    <source>
        <dbReference type="Proteomes" id="UP001642484"/>
    </source>
</evidence>
<evidence type="ECO:0000313" key="3">
    <source>
        <dbReference type="EMBL" id="CAK9003008.1"/>
    </source>
</evidence>
<dbReference type="Gene3D" id="1.10.418.10">
    <property type="entry name" value="Calponin-like domain"/>
    <property type="match status" value="1"/>
</dbReference>
<keyword evidence="4" id="KW-1185">Reference proteome</keyword>
<feature type="compositionally biased region" description="Basic and acidic residues" evidence="1">
    <location>
        <begin position="452"/>
        <end position="466"/>
    </location>
</feature>
<accession>A0ABP0INX3</accession>
<dbReference type="SUPFAM" id="SSF47576">
    <property type="entry name" value="Calponin-homology domain, CH-domain"/>
    <property type="match status" value="1"/>
</dbReference>
<comment type="caution">
    <text evidence="3">The sequence shown here is derived from an EMBL/GenBank/DDBJ whole genome shotgun (WGS) entry which is preliminary data.</text>
</comment>
<gene>
    <name evidence="3" type="ORF">CCMP2556_LOCUS7106</name>
</gene>
<dbReference type="PANTHER" id="PTHR14919">
    <property type="entry name" value="KPL2-RELATED"/>
    <property type="match status" value="1"/>
</dbReference>
<sequence length="1777" mass="199131">MSQLILSWLNDDVRLSRKVTAFERDFANGYLLGELLSKHGLLQNFEETFTNESNLTAKRQNWSIVQEVLQAAPELGVKLTDGQVREMMDEDRGSSLKLLFQLRRTLCSKAIGSVSLPTKGGQSQPRLQKQVKEEPEEQFFDQRLKQLRPIDHRYPYEVHGKHFVDEHTQQLGRAREGELQEIQERRKNVQDFRLAQHEKMQRSQAAKELAKKAGEQHWQGVQEKKFKLLEKDLDFEKEMIRRDQLRIAAVRNHYEQDCGFREGSEDFGIAWFEKNLQRIGIDTSEHSGTDVATIEAATLKELYEKMNDKLPTKAALQIESDKRMAKIRETKRETDIARKERARRQRRVQVEQQATAAAVEAKKREEELQAQQMLEAARRQREEAEAEEKKRRKQAQWEERVAKSVAYKDKFEAESEEAWQKFVEKAREERAIKQKHQITTKFEDAPEEVSSDEEKPVVAAPPERKRGSIAAHMASKDKSMSEAQSVKDDESHSAAPQIEIAPAEELLSCARETVMMDYLFGRGDWTRFMPSEEETVAGLRRALSRLGEDGEAVGVPRLGSVVQWLCKSSPSHTHQALPEVRNQAQLAKDFLPVVALAGNPAGLCSGQSPFAAPLAERLSQEFGFSMIKPGEVVSECMSLAEKPPQEPDWPILARMRELGKEALALRPHGVPHAMLAEMIFRKIELLSAPAPKPVEEEDPKKKKKDKKQEEAPEPVRPNGVLILNFPCEIWQSASWEASLQGSWSTLLKAHDAEENHQARLSTLLAPFWIEDIAAPVLKAEDAEVAEAAEKADFDPSCVPSVRIVRLQYPDEATLQAAILKEVEMAPGLSKVPAEFDAATGAFCQGVDQEIQSSTCAADQAWLFESAQVLSRSFGVPFHNCHDVLVQDGEDGEETVPAAEACFKTIRELVAFWRRPMELPESEPAASDAADEAVADVPVEAEAVPDAKGEEAVPEAEAAPSGADVEAEVAEVAEVAEAAEGENEEPDELFEDVEDLESHQVGDTIVIAEAYETREDFHTLWLQGLSSYLLGIRETLQEVDDLAGSFSKDLVYIQRRFLEFLQRPDDKALVLDEFLRGFPLRRNVAPGSRQADEIQEQLQDLTDKLWVHANHRKQESVEERQRLLTDGFWEEKANAHLQLSYKLQAFELCRFKVAMAVLKWTYTGEKQGMDCFDVSALEEPSPELSSLQELAAWLEESAERAAAAEPTGIELEASTMDHNMEPIREEDSSFLEASVSIEKEGTEKSQLVAAIQAERRALSRKCRSIAAWTFARLEQMRAQYDEIFARMDDWIKDRVREENEAIKETERQLRIGRWEDEENHHTLVRTMTVRRSHTGTIKPAPSSAAGKRRRDVLKVIVPRTLDVNVYAPPKLSVLTEMPTASTRPSSTASQGIGKTSRPSGRPLAPEKWSQEMMWGLLTRLCDLGAAGVCDAEQLLKALLERRHGALGLENEQVIPASWVVRPLAVYHLLCRTLVEPAWGATGIDMTEFFLALAHNENCIAWPTMEALEATRAFLCSEESSLGEEELAMYPDVAVSEELFGQLPLWPPGVCPPEIRRWMFQVLVCFAEAEVRLPPKPGTGEGQGAEAAVTARRIFGYFGLAAAPARAFSQYCRLLLPSSLFAASEEDAQPQVLVKDLWTILYSQKTRPPAMIAPVPDLATFCNNLLDEGKVPEAVPKAKAKAKGKAKQEVEEEVEPPVVPEEATVAFSEEVLLSRQTVMKSLCSHGGLLCRRRGLETLFPSAGSFQLKTAAEAAALKELQSLVPEPEVPEAEEEAAEAS</sequence>
<feature type="region of interest" description="Disordered" evidence="1">
    <location>
        <begin position="690"/>
        <end position="715"/>
    </location>
</feature>
<dbReference type="EMBL" id="CAXAMN010003114">
    <property type="protein sequence ID" value="CAK9003008.1"/>
    <property type="molecule type" value="Genomic_DNA"/>
</dbReference>
<feature type="region of interest" description="Disordered" evidence="1">
    <location>
        <begin position="1375"/>
        <end position="1404"/>
    </location>
</feature>
<feature type="compositionally biased region" description="Basic and acidic residues" evidence="1">
    <location>
        <begin position="376"/>
        <end position="399"/>
    </location>
</feature>
<organism evidence="3 4">
    <name type="scientific">Durusdinium trenchii</name>
    <dbReference type="NCBI Taxonomy" id="1381693"/>
    <lineage>
        <taxon>Eukaryota</taxon>
        <taxon>Sar</taxon>
        <taxon>Alveolata</taxon>
        <taxon>Dinophyceae</taxon>
        <taxon>Suessiales</taxon>
        <taxon>Symbiodiniaceae</taxon>
        <taxon>Durusdinium</taxon>
    </lineage>
</organism>
<feature type="region of interest" description="Disordered" evidence="1">
    <location>
        <begin position="943"/>
        <end position="964"/>
    </location>
</feature>
<dbReference type="InterPro" id="IPR010441">
    <property type="entry name" value="CH_2"/>
</dbReference>
<feature type="compositionally biased region" description="Basic and acidic residues" evidence="1">
    <location>
        <begin position="474"/>
        <end position="492"/>
    </location>
</feature>
<dbReference type="InterPro" id="IPR036872">
    <property type="entry name" value="CH_dom_sf"/>
</dbReference>
<proteinExistence type="predicted"/>
<feature type="compositionally biased region" description="Low complexity" evidence="1">
    <location>
        <begin position="1377"/>
        <end position="1388"/>
    </location>
</feature>
<feature type="region of interest" description="Disordered" evidence="1">
    <location>
        <begin position="372"/>
        <end position="399"/>
    </location>
</feature>
<evidence type="ECO:0000256" key="1">
    <source>
        <dbReference type="SAM" id="MobiDB-lite"/>
    </source>
</evidence>
<reference evidence="3 4" key="1">
    <citation type="submission" date="2024-02" db="EMBL/GenBank/DDBJ databases">
        <authorList>
            <person name="Chen Y."/>
            <person name="Shah S."/>
            <person name="Dougan E. K."/>
            <person name="Thang M."/>
            <person name="Chan C."/>
        </authorList>
    </citation>
    <scope>NUCLEOTIDE SEQUENCE [LARGE SCALE GENOMIC DNA]</scope>
</reference>
<protein>
    <recommendedName>
        <fullName evidence="2">Calponin-homology (CH) domain-containing protein</fullName>
    </recommendedName>
</protein>
<dbReference type="InterPro" id="IPR052634">
    <property type="entry name" value="Sperm_flagellar-bone_growth"/>
</dbReference>
<dbReference type="InterPro" id="IPR001715">
    <property type="entry name" value="CH_dom"/>
</dbReference>
<dbReference type="PANTHER" id="PTHR14919:SF0">
    <property type="entry name" value="SPERM FLAGELLAR PROTEIN 2"/>
    <property type="match status" value="1"/>
</dbReference>